<dbReference type="GO" id="GO:0009826">
    <property type="term" value="P:unidimensional cell growth"/>
    <property type="evidence" value="ECO:0007669"/>
    <property type="project" value="UniProtKB-ARBA"/>
</dbReference>
<feature type="compositionally biased region" description="Low complexity" evidence="16">
    <location>
        <begin position="254"/>
        <end position="267"/>
    </location>
</feature>
<dbReference type="InterPro" id="IPR036236">
    <property type="entry name" value="Znf_C2H2_sf"/>
</dbReference>
<proteinExistence type="inferred from homology"/>
<feature type="compositionally biased region" description="Polar residues" evidence="16">
    <location>
        <begin position="1106"/>
        <end position="1115"/>
    </location>
</feature>
<keyword evidence="5" id="KW-0862">Zinc</keyword>
<dbReference type="GO" id="GO:0008270">
    <property type="term" value="F:zinc ion binding"/>
    <property type="evidence" value="ECO:0007669"/>
    <property type="project" value="UniProtKB-KW"/>
</dbReference>
<dbReference type="SMART" id="SM00545">
    <property type="entry name" value="JmjN"/>
    <property type="match status" value="1"/>
</dbReference>
<feature type="compositionally biased region" description="Basic and acidic residues" evidence="16">
    <location>
        <begin position="238"/>
        <end position="250"/>
    </location>
</feature>
<keyword evidence="9" id="KW-0408">Iron</keyword>
<feature type="compositionally biased region" description="Low complexity" evidence="16">
    <location>
        <begin position="1025"/>
        <end position="1036"/>
    </location>
</feature>
<evidence type="ECO:0000256" key="16">
    <source>
        <dbReference type="SAM" id="MobiDB-lite"/>
    </source>
</evidence>
<dbReference type="InterPro" id="IPR003349">
    <property type="entry name" value="JmjN"/>
</dbReference>
<gene>
    <name evidence="20" type="ORF">QN277_011400</name>
</gene>
<evidence type="ECO:0000256" key="8">
    <source>
        <dbReference type="ARBA" id="ARBA00023002"/>
    </source>
</evidence>
<feature type="compositionally biased region" description="Basic and acidic residues" evidence="16">
    <location>
        <begin position="831"/>
        <end position="841"/>
    </location>
</feature>
<dbReference type="SMART" id="SM00558">
    <property type="entry name" value="JmjC"/>
    <property type="match status" value="1"/>
</dbReference>
<keyword evidence="11" id="KW-0804">Transcription</keyword>
<evidence type="ECO:0000256" key="1">
    <source>
        <dbReference type="ARBA" id="ARBA00009711"/>
    </source>
</evidence>
<evidence type="ECO:0000256" key="13">
    <source>
        <dbReference type="ARBA" id="ARBA00050682"/>
    </source>
</evidence>
<dbReference type="SUPFAM" id="SSF57667">
    <property type="entry name" value="beta-beta-alpha zinc fingers"/>
    <property type="match status" value="2"/>
</dbReference>
<feature type="region of interest" description="Disordered" evidence="16">
    <location>
        <begin position="1222"/>
        <end position="1257"/>
    </location>
</feature>
<dbReference type="PROSITE" id="PS00028">
    <property type="entry name" value="ZINC_FINGER_C2H2_1"/>
    <property type="match status" value="3"/>
</dbReference>
<feature type="domain" description="C2H2-type" evidence="17">
    <location>
        <begin position="1288"/>
        <end position="1317"/>
    </location>
</feature>
<sequence length="1380" mass="154122">MGNVEIPNWLKDLPLAPEFRPTDTEFADPIAYISKIEKEASAFGICKIIPPLPKPSKRYVFSNLNKSLLKSPELASDSNSVGVSNSLKIISGDGGSDGEARAVFTTRHQELGQGIKRTKGTIQSPLSGVHKQVWQSGEVYTLEQFESKSKAFARSVLGMVKEVSPLVIEAMFWKAASEKPIYVEYANDMPGSAFGESKGQFHYIHRRRRKKAYYQRSLDTSDCQEPKMDEIEDTQTGESKDASAHNHADLCLRSSNSTSKPSTFSSNEAPLSIRQKSSDSSDDMEGTAGWKLSNSPWNLQVIARSQGSLTRFMPDDIPGVTSPMVYIGMLFSWFAWHVEDHELHSMNFLHIGSSKTWYAVPGDYASAFEELIRTEVGGGNIDHLAALTLLGEKTTLLSPEAVVASGIPCCRLTQNPGEFVVTFPRAYHVGFSHGFNCGEAANFGTPRWLTVAKEAAVRRAAMNYLPMLSHQQLLYLLTMSFVSRVPRTLLPGVRSSRLRDRQKEERELLVKRSFIEDMQQENKLLSILLGKQSTYHAVLWNADLLPDSSKDSPQLPDLTSTTRTSMEDMSNLSSADKSNHSCLFDEMSFYMENLTEFYIGDDSLPCHFQTDSGALACVGCGILGFPFMAVVQPSERSAMEFQPVSGNALSVTDRPSTNEPSKLPLMNCDKGWNTSCKFLRPRIFCLEHAVQIMEMLHCKGGASVLVICHSDYQKIKAHSRAVADEIGCAFHYNEVPLETASPEDLTLIDLAIDGEEHNECEEDWTSELGINLRYCVKARKNSAYEQAPFKLTLGMLFPEKFPDSDVLSVNWLSKRFRSRRLNLAQAKACQRKKDDRSEGKTDGSPAKKMLQYSRRKFRSKQGCFSGSNMVHVSHKESIDVPAVLSGDFGIQTPENKPNTENSTSVVKPSDFTLEPRSVDENAGPQFQNQTTVELKIDGQSSCTTPDHSMLPCNMGASEIGNEDNEILHDKINSSSLTVVKDKNIDMLSQNLITEEINTNCSNSLYSNEAHQEFEPTHKSNRLEATSSPVSSVTQQTLASTEENSDSARKDRITESMSYGASLKKTTDTSCMNVNNMEPTVSCDRSINMPMSKIDAHEVPKELCASADSSPQSTSDVRNEPEIHPNSMNDEEICSGLGAMPSLKDSSMPIRECSTTEGEEYARDSLNGSKVHSSHDYRELPSSERKQKKRNRELEQIQEANTSFQGFVRSPCEGLRPRACKEASDRGMAETSNSVEENQEVKRARRTSSDVVVSSKNKKNAVKRSHKCDLDGCHMSFTTKADLMFHKRNRCPHDGCGKKFRSHKYAVLHQRVHDDDRPLKCPWEGCSMSFKWAWARTEHIRVHTGEKPYHCKVEGCGLSFRFVSDYSRHRRKTGHYVKSVD</sequence>
<evidence type="ECO:0000313" key="21">
    <source>
        <dbReference type="Proteomes" id="UP001293593"/>
    </source>
</evidence>
<name>A0AAE1MZ42_9FABA</name>
<evidence type="ECO:0000259" key="17">
    <source>
        <dbReference type="PROSITE" id="PS50157"/>
    </source>
</evidence>
<dbReference type="EMBL" id="JAWXYG010000002">
    <property type="protein sequence ID" value="KAK4279659.1"/>
    <property type="molecule type" value="Genomic_DNA"/>
</dbReference>
<evidence type="ECO:0000256" key="6">
    <source>
        <dbReference type="ARBA" id="ARBA00022853"/>
    </source>
</evidence>
<keyword evidence="2" id="KW-0479">Metal-binding</keyword>
<feature type="domain" description="C2H2-type" evidence="17">
    <location>
        <begin position="1348"/>
        <end position="1374"/>
    </location>
</feature>
<evidence type="ECO:0000256" key="14">
    <source>
        <dbReference type="ARBA" id="ARBA00051751"/>
    </source>
</evidence>
<keyword evidence="3" id="KW-0677">Repeat</keyword>
<evidence type="ECO:0000256" key="10">
    <source>
        <dbReference type="ARBA" id="ARBA00023015"/>
    </source>
</evidence>
<feature type="region of interest" description="Disordered" evidence="16">
    <location>
        <begin position="827"/>
        <end position="849"/>
    </location>
</feature>
<keyword evidence="21" id="KW-1185">Reference proteome</keyword>
<feature type="compositionally biased region" description="Basic and acidic residues" evidence="16">
    <location>
        <begin position="1172"/>
        <end position="1184"/>
    </location>
</feature>
<feature type="region of interest" description="Disordered" evidence="16">
    <location>
        <begin position="551"/>
        <end position="577"/>
    </location>
</feature>
<evidence type="ECO:0000256" key="9">
    <source>
        <dbReference type="ARBA" id="ARBA00023004"/>
    </source>
</evidence>
<evidence type="ECO:0000259" key="19">
    <source>
        <dbReference type="PROSITE" id="PS51184"/>
    </source>
</evidence>
<dbReference type="Gene3D" id="3.30.160.60">
    <property type="entry name" value="Classic Zinc Finger"/>
    <property type="match status" value="1"/>
</dbReference>
<evidence type="ECO:0000256" key="2">
    <source>
        <dbReference type="ARBA" id="ARBA00022723"/>
    </source>
</evidence>
<comment type="catalytic activity">
    <reaction evidence="13">
        <text>N(6),N(6)-dimethyl-L-lysyl(27)-[histone H3] + 2-oxoglutarate + O2 = N(6)-methyl-L-lysyl(27)-[histone H3] + formaldehyde + succinate + CO2</text>
        <dbReference type="Rhea" id="RHEA:60232"/>
        <dbReference type="Rhea" id="RHEA-COMP:15539"/>
        <dbReference type="Rhea" id="RHEA-COMP:15544"/>
        <dbReference type="ChEBI" id="CHEBI:15379"/>
        <dbReference type="ChEBI" id="CHEBI:16526"/>
        <dbReference type="ChEBI" id="CHEBI:16810"/>
        <dbReference type="ChEBI" id="CHEBI:16842"/>
        <dbReference type="ChEBI" id="CHEBI:30031"/>
        <dbReference type="ChEBI" id="CHEBI:61929"/>
        <dbReference type="ChEBI" id="CHEBI:61976"/>
    </reaction>
    <physiologicalReaction direction="left-to-right" evidence="13">
        <dbReference type="Rhea" id="RHEA:60233"/>
    </physiologicalReaction>
</comment>
<dbReference type="PROSITE" id="PS51184">
    <property type="entry name" value="JMJC"/>
    <property type="match status" value="1"/>
</dbReference>
<evidence type="ECO:0000256" key="15">
    <source>
        <dbReference type="PROSITE-ProRule" id="PRU00042"/>
    </source>
</evidence>
<comment type="catalytic activity">
    <reaction evidence="14">
        <text>N(6),N(6),N(6)-trimethyl-L-lysyl(27)-[histone H3] + 2-oxoglutarate + O2 = N(6),N(6)-dimethyl-L-lysyl(27)-[histone H3] + formaldehyde + succinate + CO2</text>
        <dbReference type="Rhea" id="RHEA:60228"/>
        <dbReference type="Rhea" id="RHEA-COMP:15535"/>
        <dbReference type="Rhea" id="RHEA-COMP:15539"/>
        <dbReference type="ChEBI" id="CHEBI:15379"/>
        <dbReference type="ChEBI" id="CHEBI:16526"/>
        <dbReference type="ChEBI" id="CHEBI:16810"/>
        <dbReference type="ChEBI" id="CHEBI:16842"/>
        <dbReference type="ChEBI" id="CHEBI:30031"/>
        <dbReference type="ChEBI" id="CHEBI:61961"/>
        <dbReference type="ChEBI" id="CHEBI:61976"/>
    </reaction>
    <physiologicalReaction direction="left-to-right" evidence="14">
        <dbReference type="Rhea" id="RHEA:60229"/>
    </physiologicalReaction>
</comment>
<evidence type="ECO:0008006" key="22">
    <source>
        <dbReference type="Google" id="ProtNLM"/>
    </source>
</evidence>
<keyword evidence="6" id="KW-0156">Chromatin regulator</keyword>
<feature type="region of interest" description="Disordered" evidence="16">
    <location>
        <begin position="1103"/>
        <end position="1191"/>
    </location>
</feature>
<keyword evidence="8" id="KW-0560">Oxidoreductase</keyword>
<evidence type="ECO:0000256" key="5">
    <source>
        <dbReference type="ARBA" id="ARBA00022833"/>
    </source>
</evidence>
<dbReference type="PROSITE" id="PS51183">
    <property type="entry name" value="JMJN"/>
    <property type="match status" value="1"/>
</dbReference>
<evidence type="ECO:0000256" key="3">
    <source>
        <dbReference type="ARBA" id="ARBA00022737"/>
    </source>
</evidence>
<dbReference type="GO" id="GO:0005634">
    <property type="term" value="C:nucleus"/>
    <property type="evidence" value="ECO:0007669"/>
    <property type="project" value="TreeGrafter"/>
</dbReference>
<dbReference type="GO" id="GO:0034647">
    <property type="term" value="F:histone H3K4me/H3K4me2/H3K4me3 demethylase activity"/>
    <property type="evidence" value="ECO:0007669"/>
    <property type="project" value="TreeGrafter"/>
</dbReference>
<feature type="compositionally biased region" description="Basic and acidic residues" evidence="16">
    <location>
        <begin position="1009"/>
        <end position="1021"/>
    </location>
</feature>
<dbReference type="GO" id="GO:2000028">
    <property type="term" value="P:regulation of photoperiodism, flowering"/>
    <property type="evidence" value="ECO:0007669"/>
    <property type="project" value="UniProtKB-ARBA"/>
</dbReference>
<feature type="region of interest" description="Disordered" evidence="16">
    <location>
        <begin position="215"/>
        <end position="291"/>
    </location>
</feature>
<dbReference type="GO" id="GO:0009741">
    <property type="term" value="P:response to brassinosteroid"/>
    <property type="evidence" value="ECO:0007669"/>
    <property type="project" value="UniProtKB-ARBA"/>
</dbReference>
<dbReference type="PANTHER" id="PTHR10694:SF45">
    <property type="entry name" value="LYSINE-SPECIFIC DEMETHYLASE ELF6"/>
    <property type="match status" value="1"/>
</dbReference>
<dbReference type="SUPFAM" id="SSF51197">
    <property type="entry name" value="Clavaminate synthase-like"/>
    <property type="match status" value="1"/>
</dbReference>
<evidence type="ECO:0000256" key="12">
    <source>
        <dbReference type="ARBA" id="ARBA00023242"/>
    </source>
</evidence>
<feature type="domain" description="C2H2-type" evidence="17">
    <location>
        <begin position="1318"/>
        <end position="1347"/>
    </location>
</feature>
<evidence type="ECO:0000256" key="11">
    <source>
        <dbReference type="ARBA" id="ARBA00023163"/>
    </source>
</evidence>
<dbReference type="InterPro" id="IPR013087">
    <property type="entry name" value="Znf_C2H2_type"/>
</dbReference>
<dbReference type="GO" id="GO:0000785">
    <property type="term" value="C:chromatin"/>
    <property type="evidence" value="ECO:0007669"/>
    <property type="project" value="TreeGrafter"/>
</dbReference>
<keyword evidence="4 15" id="KW-0863">Zinc-finger</keyword>
<dbReference type="Proteomes" id="UP001293593">
    <property type="component" value="Unassembled WGS sequence"/>
</dbReference>
<keyword evidence="7" id="KW-0223">Dioxygenase</keyword>
<keyword evidence="10" id="KW-0805">Transcription regulation</keyword>
<dbReference type="GO" id="GO:0010628">
    <property type="term" value="P:positive regulation of gene expression"/>
    <property type="evidence" value="ECO:0007669"/>
    <property type="project" value="UniProtKB-ARBA"/>
</dbReference>
<organism evidence="20 21">
    <name type="scientific">Acacia crassicarpa</name>
    <name type="common">northern wattle</name>
    <dbReference type="NCBI Taxonomy" id="499986"/>
    <lineage>
        <taxon>Eukaryota</taxon>
        <taxon>Viridiplantae</taxon>
        <taxon>Streptophyta</taxon>
        <taxon>Embryophyta</taxon>
        <taxon>Tracheophyta</taxon>
        <taxon>Spermatophyta</taxon>
        <taxon>Magnoliopsida</taxon>
        <taxon>eudicotyledons</taxon>
        <taxon>Gunneridae</taxon>
        <taxon>Pentapetalae</taxon>
        <taxon>rosids</taxon>
        <taxon>fabids</taxon>
        <taxon>Fabales</taxon>
        <taxon>Fabaceae</taxon>
        <taxon>Caesalpinioideae</taxon>
        <taxon>mimosoid clade</taxon>
        <taxon>Acacieae</taxon>
        <taxon>Acacia</taxon>
    </lineage>
</organism>
<dbReference type="PROSITE" id="PS50157">
    <property type="entry name" value="ZINC_FINGER_C2H2_2"/>
    <property type="match status" value="3"/>
</dbReference>
<dbReference type="Pfam" id="PF02373">
    <property type="entry name" value="JmjC"/>
    <property type="match status" value="1"/>
</dbReference>
<comment type="similarity">
    <text evidence="1">Belongs to the JHDM3 histone demethylase family.</text>
</comment>
<dbReference type="PANTHER" id="PTHR10694">
    <property type="entry name" value="LYSINE-SPECIFIC DEMETHYLASE"/>
    <property type="match status" value="1"/>
</dbReference>
<dbReference type="Gene3D" id="2.60.120.650">
    <property type="entry name" value="Cupin"/>
    <property type="match status" value="1"/>
</dbReference>
<accession>A0AAE1MZ42</accession>
<feature type="domain" description="JmjN" evidence="18">
    <location>
        <begin position="16"/>
        <end position="57"/>
    </location>
</feature>
<dbReference type="GO" id="GO:0040029">
    <property type="term" value="P:epigenetic regulation of gene expression"/>
    <property type="evidence" value="ECO:0007669"/>
    <property type="project" value="UniProtKB-ARBA"/>
</dbReference>
<feature type="domain" description="JmjC" evidence="19">
    <location>
        <begin position="291"/>
        <end position="460"/>
    </location>
</feature>
<feature type="compositionally biased region" description="Polar residues" evidence="16">
    <location>
        <begin position="557"/>
        <end position="576"/>
    </location>
</feature>
<reference evidence="20" key="1">
    <citation type="submission" date="2023-10" db="EMBL/GenBank/DDBJ databases">
        <title>Chromosome-level genome of the transformable northern wattle, Acacia crassicarpa.</title>
        <authorList>
            <person name="Massaro I."/>
            <person name="Sinha N.R."/>
            <person name="Poethig S."/>
            <person name="Leichty A.R."/>
        </authorList>
    </citation>
    <scope>NUCLEOTIDE SEQUENCE</scope>
    <source>
        <strain evidence="20">Acra3RX</strain>
        <tissue evidence="20">Leaf</tissue>
    </source>
</reference>
<evidence type="ECO:0000313" key="20">
    <source>
        <dbReference type="EMBL" id="KAK4279659.1"/>
    </source>
</evidence>
<keyword evidence="12" id="KW-0539">Nucleus</keyword>
<feature type="region of interest" description="Disordered" evidence="16">
    <location>
        <begin position="1008"/>
        <end position="1054"/>
    </location>
</feature>
<dbReference type="GO" id="GO:0071558">
    <property type="term" value="F:histone H3K27me2/H3K27me3 demethylase activity"/>
    <property type="evidence" value="ECO:0007669"/>
    <property type="project" value="UniProtKB-ARBA"/>
</dbReference>
<dbReference type="Pfam" id="PF02375">
    <property type="entry name" value="JmjN"/>
    <property type="match status" value="1"/>
</dbReference>
<protein>
    <recommendedName>
        <fullName evidence="22">Lysine-specific demethylase ELF6</fullName>
    </recommendedName>
</protein>
<dbReference type="SMART" id="SM00355">
    <property type="entry name" value="ZnF_C2H2"/>
    <property type="match status" value="4"/>
</dbReference>
<evidence type="ECO:0000256" key="7">
    <source>
        <dbReference type="ARBA" id="ARBA00022964"/>
    </source>
</evidence>
<comment type="caution">
    <text evidence="20">The sequence shown here is derived from an EMBL/GenBank/DDBJ whole genome shotgun (WGS) entry which is preliminary data.</text>
</comment>
<dbReference type="FunFam" id="3.30.160.60:FF:000747">
    <property type="entry name" value="Probable lysine-specific demethylase ELF6"/>
    <property type="match status" value="1"/>
</dbReference>
<evidence type="ECO:0000256" key="4">
    <source>
        <dbReference type="ARBA" id="ARBA00022771"/>
    </source>
</evidence>
<evidence type="ECO:0000259" key="18">
    <source>
        <dbReference type="PROSITE" id="PS51183"/>
    </source>
</evidence>
<dbReference type="GO" id="GO:0048580">
    <property type="term" value="P:regulation of post-embryonic development"/>
    <property type="evidence" value="ECO:0007669"/>
    <property type="project" value="UniProtKB-ARBA"/>
</dbReference>
<dbReference type="InterPro" id="IPR003347">
    <property type="entry name" value="JmjC_dom"/>
</dbReference>